<keyword evidence="2" id="KW-1185">Reference proteome</keyword>
<organism evidence="1 2">
    <name type="scientific">Streptomyces cylindrosporus</name>
    <dbReference type="NCBI Taxonomy" id="2927583"/>
    <lineage>
        <taxon>Bacteria</taxon>
        <taxon>Bacillati</taxon>
        <taxon>Actinomycetota</taxon>
        <taxon>Actinomycetes</taxon>
        <taxon>Kitasatosporales</taxon>
        <taxon>Streptomycetaceae</taxon>
        <taxon>Streptomyces</taxon>
    </lineage>
</organism>
<reference evidence="1" key="1">
    <citation type="submission" date="2022-03" db="EMBL/GenBank/DDBJ databases">
        <title>Streptomyces 7R015 and 7R016 isolated from Barleria lupulina in Thailand.</title>
        <authorList>
            <person name="Kanchanasin P."/>
            <person name="Phongsopitanun W."/>
            <person name="Tanasupawat S."/>
        </authorList>
    </citation>
    <scope>NUCLEOTIDE SEQUENCE</scope>
    <source>
        <strain evidence="1">7R015</strain>
    </source>
</reference>
<comment type="caution">
    <text evidence="1">The sequence shown here is derived from an EMBL/GenBank/DDBJ whole genome shotgun (WGS) entry which is preliminary data.</text>
</comment>
<evidence type="ECO:0000313" key="2">
    <source>
        <dbReference type="Proteomes" id="UP001165269"/>
    </source>
</evidence>
<dbReference type="Proteomes" id="UP001165269">
    <property type="component" value="Unassembled WGS sequence"/>
</dbReference>
<protein>
    <submittedName>
        <fullName evidence="1">Uncharacterized protein</fullName>
    </submittedName>
</protein>
<evidence type="ECO:0000313" key="1">
    <source>
        <dbReference type="EMBL" id="MCI3272150.1"/>
    </source>
</evidence>
<dbReference type="RefSeq" id="WP_242765318.1">
    <property type="nucleotide sequence ID" value="NZ_JALDAY010000004.1"/>
</dbReference>
<sequence length="137" mass="15978">MYLVYQPEGSEEPQRWKYLPKKLMSVERELLEKLTSRNFSEFTVDVQKGNSRCRRALLYVYLKRQHPTLKFDDVDFAWDELTLEHSKGELQLMREQLTEDSVPPGQLDAVRAKFDEEIAAAFEDPEEEGKAQLPIAG</sequence>
<proteinExistence type="predicted"/>
<accession>A0ABS9Y4L6</accession>
<gene>
    <name evidence="1" type="ORF">MQP27_13610</name>
</gene>
<name>A0ABS9Y4L6_9ACTN</name>
<dbReference type="EMBL" id="JALDAY010000004">
    <property type="protein sequence ID" value="MCI3272150.1"/>
    <property type="molecule type" value="Genomic_DNA"/>
</dbReference>